<proteinExistence type="predicted"/>
<feature type="chain" id="PRO_5045228335" evidence="1">
    <location>
        <begin position="30"/>
        <end position="373"/>
    </location>
</feature>
<evidence type="ECO:0000256" key="1">
    <source>
        <dbReference type="SAM" id="SignalP"/>
    </source>
</evidence>
<name>A0ABY4IV51_9MICO</name>
<protein>
    <submittedName>
        <fullName evidence="2">Uncharacterized protein</fullName>
    </submittedName>
</protein>
<dbReference type="EMBL" id="CP078077">
    <property type="protein sequence ID" value="UPL15560.1"/>
    <property type="molecule type" value="Genomic_DNA"/>
</dbReference>
<evidence type="ECO:0000313" key="3">
    <source>
        <dbReference type="Proteomes" id="UP000831963"/>
    </source>
</evidence>
<dbReference type="Proteomes" id="UP000831963">
    <property type="component" value="Chromosome"/>
</dbReference>
<dbReference type="RefSeq" id="WP_247956126.1">
    <property type="nucleotide sequence ID" value="NZ_CP078077.1"/>
</dbReference>
<feature type="signal peptide" evidence="1">
    <location>
        <begin position="1"/>
        <end position="29"/>
    </location>
</feature>
<gene>
    <name evidence="2" type="ORF">KV396_14215</name>
</gene>
<sequence length="373" mass="37167">MTRSRLAVASLSAAALGIAAVLVPTASIAEPITETPAASAQVIWADAADDFTEIPFTGPAEFTLLDAWQWTAPAESSGSTLAEYGTFGENGFTSNGTSPVALVHGLPAPISGAELSGFLADSATNLGPEAFTGVFIADTSEEVPFVTTITTVDGFHGEDTLWQGGTTTEELAAELTAEGASVVGYLVVFPGVVPTGSPIPDDEPQPELLRSSGLLDDTQTLDELFAAQSGGAALRAAAVPDAAGIASFRIGELTTYFTPQPTAALALSSASITVAQATTTGFTVSGSGFAPGEIVSSGIGTGAMGDSLPDTFIADADGNVSGTIVLPAAWAAAGDYFIVLVGESSGQVASSALAITGAAPVAVPVPGEATYTG</sequence>
<keyword evidence="3" id="KW-1185">Reference proteome</keyword>
<evidence type="ECO:0000313" key="2">
    <source>
        <dbReference type="EMBL" id="UPL15560.1"/>
    </source>
</evidence>
<reference evidence="2 3" key="1">
    <citation type="submission" date="2021-06" db="EMBL/GenBank/DDBJ databases">
        <title>Genome-based taxonomic framework of Microbacterium strains isolated from marine environment, the description of four new species and reclassification of four preexisting species.</title>
        <authorList>
            <person name="Lee S.D."/>
            <person name="Kim S.-M."/>
            <person name="Byeon Y.-S."/>
            <person name="Yang H.L."/>
            <person name="Kim I.S."/>
        </authorList>
    </citation>
    <scope>NUCLEOTIDE SEQUENCE [LARGE SCALE GENOMIC DNA]</scope>
    <source>
        <strain evidence="2 3">SSW1-36</strain>
    </source>
</reference>
<organism evidence="2 3">
    <name type="scientific">Microbacterium galbinum</name>
    <dbReference type="NCBI Taxonomy" id="2851646"/>
    <lineage>
        <taxon>Bacteria</taxon>
        <taxon>Bacillati</taxon>
        <taxon>Actinomycetota</taxon>
        <taxon>Actinomycetes</taxon>
        <taxon>Micrococcales</taxon>
        <taxon>Microbacteriaceae</taxon>
        <taxon>Microbacterium</taxon>
    </lineage>
</organism>
<keyword evidence="1" id="KW-0732">Signal</keyword>
<accession>A0ABY4IV51</accession>